<dbReference type="AlphaFoldDB" id="A0A1G8NAU0"/>
<accession>A0A1G8NAU0</accession>
<protein>
    <submittedName>
        <fullName evidence="2">Uncharacterized protein</fullName>
    </submittedName>
</protein>
<dbReference type="EMBL" id="FNDG01000024">
    <property type="protein sequence ID" value="SDI77399.1"/>
    <property type="molecule type" value="Genomic_DNA"/>
</dbReference>
<name>A0A1G8NAU0_9GAMM</name>
<gene>
    <name evidence="2" type="ORF">SAMN05216588_12452</name>
</gene>
<evidence type="ECO:0000313" key="3">
    <source>
        <dbReference type="Proteomes" id="UP000198606"/>
    </source>
</evidence>
<evidence type="ECO:0000256" key="1">
    <source>
        <dbReference type="SAM" id="MobiDB-lite"/>
    </source>
</evidence>
<organism evidence="2 3">
    <name type="scientific">Phytopseudomonas flavescens</name>
    <dbReference type="NCBI Taxonomy" id="29435"/>
    <lineage>
        <taxon>Bacteria</taxon>
        <taxon>Pseudomonadati</taxon>
        <taxon>Pseudomonadota</taxon>
        <taxon>Gammaproteobacteria</taxon>
        <taxon>Pseudomonadales</taxon>
        <taxon>Pseudomonadaceae</taxon>
        <taxon>Phytopseudomonas</taxon>
    </lineage>
</organism>
<proteinExistence type="predicted"/>
<sequence length="107" mass="11507">MSVTAPSYPRSPAKLIFAPGQAGSKAGARYGPAKPIGSLCTRNALFSVHGSEPECVKPLLMAIERTHTSATAKRGRSMRDRHEPQPAFRRARQTAWPHAALDAQSNA</sequence>
<reference evidence="2 3" key="1">
    <citation type="submission" date="2016-10" db="EMBL/GenBank/DDBJ databases">
        <authorList>
            <person name="de Groot N.N."/>
        </authorList>
    </citation>
    <scope>NUCLEOTIDE SEQUENCE [LARGE SCALE GENOMIC DNA]</scope>
    <source>
        <strain evidence="2 3">LMG 18387</strain>
    </source>
</reference>
<feature type="region of interest" description="Disordered" evidence="1">
    <location>
        <begin position="69"/>
        <end position="107"/>
    </location>
</feature>
<evidence type="ECO:0000313" key="2">
    <source>
        <dbReference type="EMBL" id="SDI77399.1"/>
    </source>
</evidence>
<dbReference type="Proteomes" id="UP000198606">
    <property type="component" value="Unassembled WGS sequence"/>
</dbReference>
<dbReference type="STRING" id="29435.SAMN05216588_12452"/>